<name>A0A4Y8KV84_9BACT</name>
<feature type="transmembrane region" description="Helical" evidence="1">
    <location>
        <begin position="159"/>
        <end position="177"/>
    </location>
</feature>
<dbReference type="OrthoDB" id="995082at2"/>
<feature type="transmembrane region" description="Helical" evidence="1">
    <location>
        <begin position="18"/>
        <end position="37"/>
    </location>
</feature>
<evidence type="ECO:0000256" key="1">
    <source>
        <dbReference type="SAM" id="Phobius"/>
    </source>
</evidence>
<protein>
    <recommendedName>
        <fullName evidence="4">Membrane protein 6-pyruvoyl-tetrahydropterin synthase-related domain-containing protein</fullName>
    </recommendedName>
</protein>
<gene>
    <name evidence="2" type="ORF">E2605_17200</name>
</gene>
<reference evidence="2 3" key="1">
    <citation type="submission" date="2019-03" db="EMBL/GenBank/DDBJ databases">
        <title>San Antonio Military Medical Center submission to MRSN (WRAIR), pending publication.</title>
        <authorList>
            <person name="Blyth D.M."/>
            <person name="Mccarthy S.L."/>
            <person name="Schall S.E."/>
            <person name="Stam J.A."/>
            <person name="Ong A.C."/>
            <person name="Mcgann P.T."/>
        </authorList>
    </citation>
    <scope>NUCLEOTIDE SEQUENCE [LARGE SCALE GENOMIC DNA]</scope>
    <source>
        <strain evidence="2 3">MRSN571793</strain>
    </source>
</reference>
<keyword evidence="1" id="KW-0812">Transmembrane</keyword>
<sequence>MNIQTYLGKIARKEKNHFWIFVSVLAVLSAFLCYRYSVEGCITPGHDAIFQYNRFYTIYESIINNNFPNYIDFANPNQYGYATNLFYPDLIFSIFAFTGRFIGVFYAYQLMLFSMTFLCGIFTFISAKKLTDSKIAGYITAILYTFCFYRIVSMFERSSIAEALTFTFVPLLVWGLYEIIKGDYKKWYIFTISCSLFALTHMLSTVLAASIVILILIIYIKSFIKEPKRIVYLAVSGISTVLLSAYFLFPLLEQLQNDTFNINILENEDFIRLSLQDIVSGMFLLSTMSINTYKFLPSIGATLTFAVFLRFFIKTNSEKIKNIDAIVIISTILLFICSDILPNELYPNYFFAKIQFLWRYFEFISFGLALGGGYYISLMIQREKKTIALFITYLFMIVMMISINSTKFIQYTNLQIYTPFGRNKPVGTQDNNYCLGLGDKLEYLPVPVTLSSIEKRGNVLKKRKEKTIITNIQRKRETTIFDIKLSEKDNIELPLTYYKGYTATINNANIGVTKSKNGFVEIPVNQSGKVTVKFTGTFLQKYSIYITLVSSILLSIYVIIQNRKTYK</sequence>
<feature type="transmembrane region" description="Helical" evidence="1">
    <location>
        <begin position="542"/>
        <end position="560"/>
    </location>
</feature>
<dbReference type="Proteomes" id="UP000297861">
    <property type="component" value="Unassembled WGS sequence"/>
</dbReference>
<feature type="transmembrane region" description="Helical" evidence="1">
    <location>
        <begin position="295"/>
        <end position="313"/>
    </location>
</feature>
<feature type="transmembrane region" description="Helical" evidence="1">
    <location>
        <begin position="85"/>
        <end position="103"/>
    </location>
</feature>
<dbReference type="STRING" id="1121485.GCA_000426485_02717"/>
<comment type="caution">
    <text evidence="2">The sequence shown here is derived from an EMBL/GenBank/DDBJ whole genome shotgun (WGS) entry which is preliminary data.</text>
</comment>
<keyword evidence="1" id="KW-0472">Membrane</keyword>
<feature type="transmembrane region" description="Helical" evidence="1">
    <location>
        <begin position="189"/>
        <end position="218"/>
    </location>
</feature>
<feature type="transmembrane region" description="Helical" evidence="1">
    <location>
        <begin position="135"/>
        <end position="152"/>
    </location>
</feature>
<keyword evidence="1" id="KW-1133">Transmembrane helix</keyword>
<feature type="transmembrane region" description="Helical" evidence="1">
    <location>
        <begin position="110"/>
        <end position="129"/>
    </location>
</feature>
<dbReference type="AlphaFoldDB" id="A0A4Y8KV84"/>
<feature type="transmembrane region" description="Helical" evidence="1">
    <location>
        <begin position="387"/>
        <end position="405"/>
    </location>
</feature>
<feature type="transmembrane region" description="Helical" evidence="1">
    <location>
        <begin position="361"/>
        <end position="380"/>
    </location>
</feature>
<dbReference type="RefSeq" id="WP_134437339.1">
    <property type="nucleotide sequence ID" value="NZ_SOML01000013.1"/>
</dbReference>
<keyword evidence="3" id="KW-1185">Reference proteome</keyword>
<accession>A0A4Y8KV84</accession>
<evidence type="ECO:0000313" key="3">
    <source>
        <dbReference type="Proteomes" id="UP000297861"/>
    </source>
</evidence>
<organism evidence="2 3">
    <name type="scientific">Dysgonomonas capnocytophagoides</name>
    <dbReference type="NCBI Taxonomy" id="45254"/>
    <lineage>
        <taxon>Bacteria</taxon>
        <taxon>Pseudomonadati</taxon>
        <taxon>Bacteroidota</taxon>
        <taxon>Bacteroidia</taxon>
        <taxon>Bacteroidales</taxon>
        <taxon>Dysgonomonadaceae</taxon>
        <taxon>Dysgonomonas</taxon>
    </lineage>
</organism>
<evidence type="ECO:0008006" key="4">
    <source>
        <dbReference type="Google" id="ProtNLM"/>
    </source>
</evidence>
<proteinExistence type="predicted"/>
<dbReference type="EMBL" id="SOML01000013">
    <property type="protein sequence ID" value="TFD93218.1"/>
    <property type="molecule type" value="Genomic_DNA"/>
</dbReference>
<evidence type="ECO:0000313" key="2">
    <source>
        <dbReference type="EMBL" id="TFD93218.1"/>
    </source>
</evidence>
<feature type="transmembrane region" description="Helical" evidence="1">
    <location>
        <begin position="230"/>
        <end position="249"/>
    </location>
</feature>
<feature type="transmembrane region" description="Helical" evidence="1">
    <location>
        <begin position="325"/>
        <end position="341"/>
    </location>
</feature>